<dbReference type="PANTHER" id="PTHR43685">
    <property type="entry name" value="GLYCOSYLTRANSFERASE"/>
    <property type="match status" value="1"/>
</dbReference>
<proteinExistence type="predicted"/>
<dbReference type="Gene3D" id="3.90.550.10">
    <property type="entry name" value="Spore Coat Polysaccharide Biosynthesis Protein SpsA, Chain A"/>
    <property type="match status" value="1"/>
</dbReference>
<keyword evidence="3" id="KW-1185">Reference proteome</keyword>
<dbReference type="CDD" id="cd00761">
    <property type="entry name" value="Glyco_tranf_GTA_type"/>
    <property type="match status" value="1"/>
</dbReference>
<accession>A0A545TF35</accession>
<dbReference type="Pfam" id="PF00535">
    <property type="entry name" value="Glycos_transf_2"/>
    <property type="match status" value="1"/>
</dbReference>
<dbReference type="InterPro" id="IPR001173">
    <property type="entry name" value="Glyco_trans_2-like"/>
</dbReference>
<keyword evidence="2" id="KW-0808">Transferase</keyword>
<name>A0A545TF35_9PROT</name>
<evidence type="ECO:0000259" key="1">
    <source>
        <dbReference type="Pfam" id="PF00535"/>
    </source>
</evidence>
<dbReference type="PANTHER" id="PTHR43685:SF2">
    <property type="entry name" value="GLYCOSYLTRANSFERASE 2-LIKE DOMAIN-CONTAINING PROTEIN"/>
    <property type="match status" value="1"/>
</dbReference>
<dbReference type="RefSeq" id="WP_142898830.1">
    <property type="nucleotide sequence ID" value="NZ_ML660060.1"/>
</dbReference>
<dbReference type="OrthoDB" id="114108at2"/>
<dbReference type="EMBL" id="VHSH01000009">
    <property type="protein sequence ID" value="TQV75843.1"/>
    <property type="molecule type" value="Genomic_DNA"/>
</dbReference>
<dbReference type="GO" id="GO:0016740">
    <property type="term" value="F:transferase activity"/>
    <property type="evidence" value="ECO:0007669"/>
    <property type="project" value="UniProtKB-KW"/>
</dbReference>
<feature type="domain" description="Glycosyltransferase 2-like" evidence="1">
    <location>
        <begin position="10"/>
        <end position="171"/>
    </location>
</feature>
<protein>
    <submittedName>
        <fullName evidence="2">Glycosyltransferase family 2 protein</fullName>
    </submittedName>
</protein>
<dbReference type="AlphaFoldDB" id="A0A545TF35"/>
<dbReference type="Proteomes" id="UP000315252">
    <property type="component" value="Unassembled WGS sequence"/>
</dbReference>
<dbReference type="InterPro" id="IPR029044">
    <property type="entry name" value="Nucleotide-diphossugar_trans"/>
</dbReference>
<evidence type="ECO:0000313" key="2">
    <source>
        <dbReference type="EMBL" id="TQV75843.1"/>
    </source>
</evidence>
<dbReference type="SUPFAM" id="SSF53448">
    <property type="entry name" value="Nucleotide-diphospho-sugar transferases"/>
    <property type="match status" value="1"/>
</dbReference>
<sequence>MPQHSTSSVSVVIATLNRSAQIAKCIERFRDLAPKPGAAWELIVIDNGSSDDTAARIRALQAECDFPLSYIFEPTPGVSAARNAGIRAARHDILAFTDDDCRVDPSWLHSIQQVFADDPAVAMVGGRVDLFDPEDYEISIRRFDDRYEIKTIDDMFTRLIGCNIAISAAALAGAGAFDTSMGPGTRFKAGEDHELFYRVLKCGGKVIYEPSVRVEHAHGRRAQDEVRALKANYVKGRATIFGKHIRAGDRRLIKRAYWELCAYLSSRQRPDGVRTTREPESARIYLTSLVRSFLFLH</sequence>
<evidence type="ECO:0000313" key="3">
    <source>
        <dbReference type="Proteomes" id="UP000315252"/>
    </source>
</evidence>
<organism evidence="2 3">
    <name type="scientific">Denitrobaculum tricleocarpae</name>
    <dbReference type="NCBI Taxonomy" id="2591009"/>
    <lineage>
        <taxon>Bacteria</taxon>
        <taxon>Pseudomonadati</taxon>
        <taxon>Pseudomonadota</taxon>
        <taxon>Alphaproteobacteria</taxon>
        <taxon>Rhodospirillales</taxon>
        <taxon>Rhodospirillaceae</taxon>
        <taxon>Denitrobaculum</taxon>
    </lineage>
</organism>
<reference evidence="2 3" key="1">
    <citation type="submission" date="2019-06" db="EMBL/GenBank/DDBJ databases">
        <title>Whole genome sequence for Rhodospirillaceae sp. R148.</title>
        <authorList>
            <person name="Wang G."/>
        </authorList>
    </citation>
    <scope>NUCLEOTIDE SEQUENCE [LARGE SCALE GENOMIC DNA]</scope>
    <source>
        <strain evidence="2 3">R148</strain>
    </source>
</reference>
<dbReference type="InterPro" id="IPR050834">
    <property type="entry name" value="Glycosyltransf_2"/>
</dbReference>
<gene>
    <name evidence="2" type="ORF">FKG95_23315</name>
</gene>
<comment type="caution">
    <text evidence="2">The sequence shown here is derived from an EMBL/GenBank/DDBJ whole genome shotgun (WGS) entry which is preliminary data.</text>
</comment>